<organism evidence="1">
    <name type="scientific">marine sediment metagenome</name>
    <dbReference type="NCBI Taxonomy" id="412755"/>
    <lineage>
        <taxon>unclassified sequences</taxon>
        <taxon>metagenomes</taxon>
        <taxon>ecological metagenomes</taxon>
    </lineage>
</organism>
<proteinExistence type="predicted"/>
<dbReference type="AlphaFoldDB" id="A0A0F9CW78"/>
<evidence type="ECO:0000313" key="1">
    <source>
        <dbReference type="EMBL" id="KKL53623.1"/>
    </source>
</evidence>
<name>A0A0F9CW78_9ZZZZ</name>
<protein>
    <submittedName>
        <fullName evidence="1">Uncharacterized protein</fullName>
    </submittedName>
</protein>
<comment type="caution">
    <text evidence="1">The sequence shown here is derived from an EMBL/GenBank/DDBJ whole genome shotgun (WGS) entry which is preliminary data.</text>
</comment>
<sequence>MASKTRNNCNPMVRASGMNVAPRAKCGICPACKSASSKTKKS</sequence>
<accession>A0A0F9CW78</accession>
<dbReference type="EMBL" id="LAZR01031482">
    <property type="protein sequence ID" value="KKL53623.1"/>
    <property type="molecule type" value="Genomic_DNA"/>
</dbReference>
<gene>
    <name evidence="1" type="ORF">LCGC14_2273600</name>
</gene>
<reference evidence="1" key="1">
    <citation type="journal article" date="2015" name="Nature">
        <title>Complex archaea that bridge the gap between prokaryotes and eukaryotes.</title>
        <authorList>
            <person name="Spang A."/>
            <person name="Saw J.H."/>
            <person name="Jorgensen S.L."/>
            <person name="Zaremba-Niedzwiedzka K."/>
            <person name="Martijn J."/>
            <person name="Lind A.E."/>
            <person name="van Eijk R."/>
            <person name="Schleper C."/>
            <person name="Guy L."/>
            <person name="Ettema T.J."/>
        </authorList>
    </citation>
    <scope>NUCLEOTIDE SEQUENCE</scope>
</reference>